<comment type="caution">
    <text evidence="2">The sequence shown here is derived from an EMBL/GenBank/DDBJ whole genome shotgun (WGS) entry which is preliminary data.</text>
</comment>
<name>A0A9W7EM77_9STRA</name>
<organism evidence="2 3">
    <name type="scientific">Triparma laevis f. inornata</name>
    <dbReference type="NCBI Taxonomy" id="1714386"/>
    <lineage>
        <taxon>Eukaryota</taxon>
        <taxon>Sar</taxon>
        <taxon>Stramenopiles</taxon>
        <taxon>Ochrophyta</taxon>
        <taxon>Bolidophyceae</taxon>
        <taxon>Parmales</taxon>
        <taxon>Triparmaceae</taxon>
        <taxon>Triparma</taxon>
    </lineage>
</organism>
<accession>A0A9W7EM77</accession>
<feature type="compositionally biased region" description="Acidic residues" evidence="1">
    <location>
        <begin position="68"/>
        <end position="82"/>
    </location>
</feature>
<sequence length="276" mass="31096">MGNNKSSCNNAKALRVTHEDQISNEPPNPSAPSALVETSFDLSPDVSDDDGYVLEEDEIMLNLSSSESESDSDSEEENDDDVFAQFRQDRAEALAAVREMKEVVAWFHHPSAPIKVTAPPARCFFERASVALTCLNETDATAPKGVIYVEGAEEQEERRETLAAAAKMRETVSWYTNPSQVSDKKSDEKSDEKNDIMHLYFILTQARFARLPAPQGVPLRHRQCRVNRPHVPQRGRLHRPQGHRRRRGRGRAGRAPPNPRHRGRDEEDRELVPPPV</sequence>
<feature type="region of interest" description="Disordered" evidence="1">
    <location>
        <begin position="219"/>
        <end position="276"/>
    </location>
</feature>
<evidence type="ECO:0000313" key="2">
    <source>
        <dbReference type="EMBL" id="GMH85894.1"/>
    </source>
</evidence>
<dbReference type="AlphaFoldDB" id="A0A9W7EM77"/>
<feature type="compositionally biased region" description="Acidic residues" evidence="1">
    <location>
        <begin position="46"/>
        <end position="59"/>
    </location>
</feature>
<feature type="compositionally biased region" description="Polar residues" evidence="1">
    <location>
        <begin position="1"/>
        <end position="10"/>
    </location>
</feature>
<feature type="compositionally biased region" description="Basic residues" evidence="1">
    <location>
        <begin position="219"/>
        <end position="252"/>
    </location>
</feature>
<gene>
    <name evidence="2" type="ORF">TL16_g10374</name>
</gene>
<protein>
    <submittedName>
        <fullName evidence="2">Uncharacterized protein</fullName>
    </submittedName>
</protein>
<evidence type="ECO:0000256" key="1">
    <source>
        <dbReference type="SAM" id="MobiDB-lite"/>
    </source>
</evidence>
<proteinExistence type="predicted"/>
<evidence type="ECO:0000313" key="3">
    <source>
        <dbReference type="Proteomes" id="UP001162640"/>
    </source>
</evidence>
<dbReference type="Proteomes" id="UP001162640">
    <property type="component" value="Unassembled WGS sequence"/>
</dbReference>
<dbReference type="EMBL" id="BLQM01000366">
    <property type="protein sequence ID" value="GMH85894.1"/>
    <property type="molecule type" value="Genomic_DNA"/>
</dbReference>
<reference evidence="3" key="1">
    <citation type="journal article" date="2023" name="Commun. Biol.">
        <title>Genome analysis of Parmales, the sister group of diatoms, reveals the evolutionary specialization of diatoms from phago-mixotrophs to photoautotrophs.</title>
        <authorList>
            <person name="Ban H."/>
            <person name="Sato S."/>
            <person name="Yoshikawa S."/>
            <person name="Yamada K."/>
            <person name="Nakamura Y."/>
            <person name="Ichinomiya M."/>
            <person name="Sato N."/>
            <person name="Blanc-Mathieu R."/>
            <person name="Endo H."/>
            <person name="Kuwata A."/>
            <person name="Ogata H."/>
        </authorList>
    </citation>
    <scope>NUCLEOTIDE SEQUENCE [LARGE SCALE GENOMIC DNA]</scope>
</reference>
<feature type="region of interest" description="Disordered" evidence="1">
    <location>
        <begin position="1"/>
        <end position="82"/>
    </location>
</feature>